<feature type="region of interest" description="Disordered" evidence="1">
    <location>
        <begin position="55"/>
        <end position="82"/>
    </location>
</feature>
<evidence type="ECO:0000313" key="3">
    <source>
        <dbReference type="EMBL" id="KAH0531545.1"/>
    </source>
</evidence>
<dbReference type="EMBL" id="JAIMJC010000001">
    <property type="protein sequence ID" value="KAH0531545.1"/>
    <property type="molecule type" value="Genomic_DNA"/>
</dbReference>
<evidence type="ECO:0000256" key="1">
    <source>
        <dbReference type="SAM" id="MobiDB-lite"/>
    </source>
</evidence>
<reference evidence="3 4" key="1">
    <citation type="submission" date="2021-08" db="EMBL/GenBank/DDBJ databases">
        <title>The highly contiguous genome resource for Trichoderma semiorbis FJ059, a fungal antagonistic to plant pathogens.</title>
        <authorList>
            <person name="Liu T."/>
        </authorList>
    </citation>
    <scope>NUCLEOTIDE SEQUENCE [LARGE SCALE GENOMIC DNA]</scope>
    <source>
        <strain evidence="3 4">FJ059</strain>
    </source>
</reference>
<sequence length="202" mass="21564">MASHNTTTTVWLFSSSACSVALPVFNGAADGTAQAKPASWPHSLPLLSPYFAGQDTHTHAQPTCRGADTHPDGHADDGPTVHMDTRVGAQMNAWMDSTHGWTLTIHRRCHTKPNLVPASIAGQGIEISESSQPGGWQRDPDAMQEDASPALAAPSLSILSPCTTLPQGPCVPIRYHGGMEHGQQSPYFTGPNRHSQAHPDRH</sequence>
<gene>
    <name evidence="3" type="ORF">TsFJ059_000364</name>
</gene>
<accession>A0A9P8KU79</accession>
<feature type="compositionally biased region" description="Basic and acidic residues" evidence="1">
    <location>
        <begin position="67"/>
        <end position="82"/>
    </location>
</feature>
<feature type="region of interest" description="Disordered" evidence="1">
    <location>
        <begin position="175"/>
        <end position="202"/>
    </location>
</feature>
<dbReference type="Proteomes" id="UP000826573">
    <property type="component" value="Unassembled WGS sequence"/>
</dbReference>
<dbReference type="AlphaFoldDB" id="A0A9P8KU79"/>
<keyword evidence="4" id="KW-1185">Reference proteome</keyword>
<name>A0A9P8KU79_9HYPO</name>
<protein>
    <submittedName>
        <fullName evidence="3">Uncharacterized protein</fullName>
    </submittedName>
</protein>
<feature type="chain" id="PRO_5040177023" evidence="2">
    <location>
        <begin position="22"/>
        <end position="202"/>
    </location>
</feature>
<evidence type="ECO:0000313" key="4">
    <source>
        <dbReference type="Proteomes" id="UP000826573"/>
    </source>
</evidence>
<evidence type="ECO:0000256" key="2">
    <source>
        <dbReference type="SAM" id="SignalP"/>
    </source>
</evidence>
<comment type="caution">
    <text evidence="3">The sequence shown here is derived from an EMBL/GenBank/DDBJ whole genome shotgun (WGS) entry which is preliminary data.</text>
</comment>
<organism evidence="3 4">
    <name type="scientific">Trichoderma semiorbis</name>
    <dbReference type="NCBI Taxonomy" id="1491008"/>
    <lineage>
        <taxon>Eukaryota</taxon>
        <taxon>Fungi</taxon>
        <taxon>Dikarya</taxon>
        <taxon>Ascomycota</taxon>
        <taxon>Pezizomycotina</taxon>
        <taxon>Sordariomycetes</taxon>
        <taxon>Hypocreomycetidae</taxon>
        <taxon>Hypocreales</taxon>
        <taxon>Hypocreaceae</taxon>
        <taxon>Trichoderma</taxon>
    </lineage>
</organism>
<feature type="region of interest" description="Disordered" evidence="1">
    <location>
        <begin position="128"/>
        <end position="147"/>
    </location>
</feature>
<feature type="signal peptide" evidence="2">
    <location>
        <begin position="1"/>
        <end position="21"/>
    </location>
</feature>
<keyword evidence="2" id="KW-0732">Signal</keyword>
<proteinExistence type="predicted"/>